<evidence type="ECO:0000313" key="1">
    <source>
        <dbReference type="EMBL" id="KPK68432.1"/>
    </source>
</evidence>
<dbReference type="InterPro" id="IPR013211">
    <property type="entry name" value="LVIVD"/>
</dbReference>
<evidence type="ECO:0008006" key="3">
    <source>
        <dbReference type="Google" id="ProtNLM"/>
    </source>
</evidence>
<dbReference type="SUPFAM" id="SSF50969">
    <property type="entry name" value="YVTN repeat-like/Quinoprotein amine dehydrogenase"/>
    <property type="match status" value="1"/>
</dbReference>
<dbReference type="PATRIC" id="fig|1703780.3.peg.1945"/>
<dbReference type="PANTHER" id="PTHR47197:SF3">
    <property type="entry name" value="DIHYDRO-HEME D1 DEHYDROGENASE"/>
    <property type="match status" value="1"/>
</dbReference>
<dbReference type="InterPro" id="IPR015943">
    <property type="entry name" value="WD40/YVTN_repeat-like_dom_sf"/>
</dbReference>
<accession>A0A0S8G6J3</accession>
<dbReference type="Pfam" id="PF08309">
    <property type="entry name" value="LVIVD"/>
    <property type="match status" value="10"/>
</dbReference>
<dbReference type="SUPFAM" id="SSF75011">
    <property type="entry name" value="3-carboxy-cis,cis-mucoante lactonizing enzyme"/>
    <property type="match status" value="1"/>
</dbReference>
<evidence type="ECO:0000313" key="2">
    <source>
        <dbReference type="Proteomes" id="UP000051096"/>
    </source>
</evidence>
<dbReference type="InterPro" id="IPR011044">
    <property type="entry name" value="Quino_amine_DH_bsu"/>
</dbReference>
<reference evidence="1 2" key="1">
    <citation type="journal article" date="2015" name="Microbiome">
        <title>Genomic resolution of linkages in carbon, nitrogen, and sulfur cycling among widespread estuary sediment bacteria.</title>
        <authorList>
            <person name="Baker B.J."/>
            <person name="Lazar C.S."/>
            <person name="Teske A.P."/>
            <person name="Dick G.J."/>
        </authorList>
    </citation>
    <scope>NUCLEOTIDE SEQUENCE [LARGE SCALE GENOMIC DNA]</scope>
    <source>
        <strain evidence="1">SM23_60</strain>
    </source>
</reference>
<sequence length="695" mass="75568">MNVLFCMLMTVAVNPAIKLNTSWPDSLGVHFVGNWPFGPAHAVAQGDGHVLLGSGGGIYILNIDDPTNPVLLSDTIRTRGFVMNLRIRLWSPPAAELFVGAGKAGIEVWDVLDPSMPEQQCVYNTPGFAYDYDAAGTFRQYNTLVAAGDSGVRVVSTYPQPEELSHYQTPGSARGIRFDGWYAYVADGYSGLRIINFSDPYNPFEVGFYGIDFAQAIDIYWDQTGERYYAYVVDSYGPVTVVNISDQSDPQYAGEYALFGYYPHNVEVDEPYLLISNYYTGLQVASLTPPFHSIGYYDTPGYACDAAYSHYQNCALVADWHRGLRLIDINDPFHEIGHFDVPDRALGVCVDDAYAYIADHRGGLRVIDVSAPAYPREVAHCHTLGPAIGIDVSGTYAYVAAYDSGGLVIVDVATPGNPHVIGHCDTPGKAMDVHAQNSLVYVADDEEGLRIISVTTTTDPYEVGYLDTPGHAVGVVVVDSFAYVADGTGSGIHIIDVSNPSSPLERGSCVTPGAAEDIYVTGSYAYVADGSTGLRVIDIADPDNPHEAGSFDTPSYAYGVYVVDSFCYVADSSALRVINIAVPTNPQEVGYYTTPDCAYDIDVKSAFIYVADGNCGLQIYKNTLIGVTETQHQAINPRFRLCQNPINGDRVTVQLDINYPRNVILDIFSILGQNIETYNLGHLNAGNHNITLPLR</sequence>
<feature type="non-terminal residue" evidence="1">
    <location>
        <position position="695"/>
    </location>
</feature>
<dbReference type="EMBL" id="LJUO01000168">
    <property type="protein sequence ID" value="KPK68432.1"/>
    <property type="molecule type" value="Genomic_DNA"/>
</dbReference>
<dbReference type="PANTHER" id="PTHR47197">
    <property type="entry name" value="PROTEIN NIRF"/>
    <property type="match status" value="1"/>
</dbReference>
<gene>
    <name evidence="1" type="ORF">AMJ87_11920</name>
</gene>
<comment type="caution">
    <text evidence="1">The sequence shown here is derived from an EMBL/GenBank/DDBJ whole genome shotgun (WGS) entry which is preliminary data.</text>
</comment>
<protein>
    <recommendedName>
        <fullName evidence="3">LVIVD repeat protein</fullName>
    </recommendedName>
</protein>
<organism evidence="1 2">
    <name type="scientific">candidate division WOR_3 bacterium SM23_60</name>
    <dbReference type="NCBI Taxonomy" id="1703780"/>
    <lineage>
        <taxon>Bacteria</taxon>
        <taxon>Bacteria division WOR-3</taxon>
    </lineage>
</organism>
<dbReference type="AlphaFoldDB" id="A0A0S8G6J3"/>
<proteinExistence type="predicted"/>
<dbReference type="InterPro" id="IPR051200">
    <property type="entry name" value="Host-pathogen_enzymatic-act"/>
</dbReference>
<dbReference type="Proteomes" id="UP000051096">
    <property type="component" value="Unassembled WGS sequence"/>
</dbReference>
<name>A0A0S8G6J3_UNCW3</name>
<dbReference type="SUPFAM" id="SSF101908">
    <property type="entry name" value="Putative isomerase YbhE"/>
    <property type="match status" value="1"/>
</dbReference>
<dbReference type="Gene3D" id="2.130.10.10">
    <property type="entry name" value="YVTN repeat-like/Quinoprotein amine dehydrogenase"/>
    <property type="match status" value="1"/>
</dbReference>